<gene>
    <name evidence="1" type="ORF">VNO77_42647</name>
</gene>
<proteinExistence type="predicted"/>
<keyword evidence="2" id="KW-1185">Reference proteome</keyword>
<evidence type="ECO:0000313" key="2">
    <source>
        <dbReference type="Proteomes" id="UP001367508"/>
    </source>
</evidence>
<dbReference type="EMBL" id="JAYMYQ010000011">
    <property type="protein sequence ID" value="KAK7304760.1"/>
    <property type="molecule type" value="Genomic_DNA"/>
</dbReference>
<accession>A0AAN9PM87</accession>
<evidence type="ECO:0000313" key="1">
    <source>
        <dbReference type="EMBL" id="KAK7304760.1"/>
    </source>
</evidence>
<protein>
    <submittedName>
        <fullName evidence="1">Uncharacterized protein</fullName>
    </submittedName>
</protein>
<reference evidence="1 2" key="1">
    <citation type="submission" date="2024-01" db="EMBL/GenBank/DDBJ databases">
        <title>The genomes of 5 underutilized Papilionoideae crops provide insights into root nodulation and disease resistanc.</title>
        <authorList>
            <person name="Jiang F."/>
        </authorList>
    </citation>
    <scope>NUCLEOTIDE SEQUENCE [LARGE SCALE GENOMIC DNA]</scope>
    <source>
        <strain evidence="1">LVBAO_FW01</strain>
        <tissue evidence="1">Leaves</tissue>
    </source>
</reference>
<name>A0AAN9PM87_CANGL</name>
<organism evidence="1 2">
    <name type="scientific">Canavalia gladiata</name>
    <name type="common">Sword bean</name>
    <name type="synonym">Dolichos gladiatus</name>
    <dbReference type="NCBI Taxonomy" id="3824"/>
    <lineage>
        <taxon>Eukaryota</taxon>
        <taxon>Viridiplantae</taxon>
        <taxon>Streptophyta</taxon>
        <taxon>Embryophyta</taxon>
        <taxon>Tracheophyta</taxon>
        <taxon>Spermatophyta</taxon>
        <taxon>Magnoliopsida</taxon>
        <taxon>eudicotyledons</taxon>
        <taxon>Gunneridae</taxon>
        <taxon>Pentapetalae</taxon>
        <taxon>rosids</taxon>
        <taxon>fabids</taxon>
        <taxon>Fabales</taxon>
        <taxon>Fabaceae</taxon>
        <taxon>Papilionoideae</taxon>
        <taxon>50 kb inversion clade</taxon>
        <taxon>NPAAA clade</taxon>
        <taxon>indigoferoid/millettioid clade</taxon>
        <taxon>Phaseoleae</taxon>
        <taxon>Canavalia</taxon>
    </lineage>
</organism>
<dbReference type="Proteomes" id="UP001367508">
    <property type="component" value="Unassembled WGS sequence"/>
</dbReference>
<sequence length="148" mass="17132">MRLSQQFYYSSGCDIADMLQVVLQTKSLISEQGLYFYWVSSICRDLFALLRAVQLPLGYKPLGDICTKKSFIYCEYTALEFNGNGVGYGVHLLNRPFHFSIMHLLCFIEVTEELEYALQVFCLTKAVVWYCPKCQDQEFMAELHFDAT</sequence>
<dbReference type="AlphaFoldDB" id="A0AAN9PM87"/>
<comment type="caution">
    <text evidence="1">The sequence shown here is derived from an EMBL/GenBank/DDBJ whole genome shotgun (WGS) entry which is preliminary data.</text>
</comment>